<accession>A0A2P4Q404</accession>
<comment type="caution">
    <text evidence="1">The sequence shown here is derived from an EMBL/GenBank/DDBJ whole genome shotgun (WGS) entry which is preliminary data.</text>
</comment>
<gene>
    <name evidence="1" type="ORF">GLOIN_2v1596541</name>
</gene>
<sequence length="66" mass="7956">MKKNITNSIMKKNITNSITKKSIMKKMLRMIKSVTKKNLLIKKDIYNCLYIYFFYAHSFFPTKEKL</sequence>
<dbReference type="AlphaFoldDB" id="A0A2P4Q404"/>
<protein>
    <submittedName>
        <fullName evidence="1">Uncharacterized protein</fullName>
    </submittedName>
</protein>
<evidence type="ECO:0000313" key="2">
    <source>
        <dbReference type="Proteomes" id="UP000018888"/>
    </source>
</evidence>
<reference evidence="1 2" key="1">
    <citation type="journal article" date="2013" name="Proc. Natl. Acad. Sci. U.S.A.">
        <title>Genome of an arbuscular mycorrhizal fungus provides insight into the oldest plant symbiosis.</title>
        <authorList>
            <person name="Tisserant E."/>
            <person name="Malbreil M."/>
            <person name="Kuo A."/>
            <person name="Kohler A."/>
            <person name="Symeonidi A."/>
            <person name="Balestrini R."/>
            <person name="Charron P."/>
            <person name="Duensing N."/>
            <person name="Frei Dit Frey N."/>
            <person name="Gianinazzi-Pearson V."/>
            <person name="Gilbert L.B."/>
            <person name="Handa Y."/>
            <person name="Herr J.R."/>
            <person name="Hijri M."/>
            <person name="Koul R."/>
            <person name="Kawaguchi M."/>
            <person name="Krajinski F."/>
            <person name="Lammers P.J."/>
            <person name="Masclaux F.G."/>
            <person name="Murat C."/>
            <person name="Morin E."/>
            <person name="Ndikumana S."/>
            <person name="Pagni M."/>
            <person name="Petitpierre D."/>
            <person name="Requena N."/>
            <person name="Rosikiewicz P."/>
            <person name="Riley R."/>
            <person name="Saito K."/>
            <person name="San Clemente H."/>
            <person name="Shapiro H."/>
            <person name="van Tuinen D."/>
            <person name="Becard G."/>
            <person name="Bonfante P."/>
            <person name="Paszkowski U."/>
            <person name="Shachar-Hill Y.Y."/>
            <person name="Tuskan G.A."/>
            <person name="Young P.W."/>
            <person name="Sanders I.R."/>
            <person name="Henrissat B."/>
            <person name="Rensing S.A."/>
            <person name="Grigoriev I.V."/>
            <person name="Corradi N."/>
            <person name="Roux C."/>
            <person name="Martin F."/>
        </authorList>
    </citation>
    <scope>NUCLEOTIDE SEQUENCE [LARGE SCALE GENOMIC DNA]</scope>
    <source>
        <strain evidence="1 2">DAOM 197198</strain>
    </source>
</reference>
<organism evidence="1 2">
    <name type="scientific">Rhizophagus irregularis (strain DAOM 181602 / DAOM 197198 / MUCL 43194)</name>
    <name type="common">Arbuscular mycorrhizal fungus</name>
    <name type="synonym">Glomus intraradices</name>
    <dbReference type="NCBI Taxonomy" id="747089"/>
    <lineage>
        <taxon>Eukaryota</taxon>
        <taxon>Fungi</taxon>
        <taxon>Fungi incertae sedis</taxon>
        <taxon>Mucoromycota</taxon>
        <taxon>Glomeromycotina</taxon>
        <taxon>Glomeromycetes</taxon>
        <taxon>Glomerales</taxon>
        <taxon>Glomeraceae</taxon>
        <taxon>Rhizophagus</taxon>
    </lineage>
</organism>
<name>A0A2P4Q404_RHIID</name>
<keyword evidence="2" id="KW-1185">Reference proteome</keyword>
<reference evidence="1 2" key="2">
    <citation type="journal article" date="2018" name="New Phytol.">
        <title>High intraspecific genome diversity in the model arbuscular mycorrhizal symbiont Rhizophagus irregularis.</title>
        <authorList>
            <person name="Chen E.C.H."/>
            <person name="Morin E."/>
            <person name="Beaudet D."/>
            <person name="Noel J."/>
            <person name="Yildirir G."/>
            <person name="Ndikumana S."/>
            <person name="Charron P."/>
            <person name="St-Onge C."/>
            <person name="Giorgi J."/>
            <person name="Kruger M."/>
            <person name="Marton T."/>
            <person name="Ropars J."/>
            <person name="Grigoriev I.V."/>
            <person name="Hainaut M."/>
            <person name="Henrissat B."/>
            <person name="Roux C."/>
            <person name="Martin F."/>
            <person name="Corradi N."/>
        </authorList>
    </citation>
    <scope>NUCLEOTIDE SEQUENCE [LARGE SCALE GENOMIC DNA]</scope>
    <source>
        <strain evidence="1 2">DAOM 197198</strain>
    </source>
</reference>
<dbReference type="Proteomes" id="UP000018888">
    <property type="component" value="Unassembled WGS sequence"/>
</dbReference>
<evidence type="ECO:0000313" key="1">
    <source>
        <dbReference type="EMBL" id="POG72383.1"/>
    </source>
</evidence>
<feature type="non-terminal residue" evidence="1">
    <location>
        <position position="66"/>
    </location>
</feature>
<proteinExistence type="predicted"/>
<dbReference type="EMBL" id="AUPC02000096">
    <property type="protein sequence ID" value="POG72383.1"/>
    <property type="molecule type" value="Genomic_DNA"/>
</dbReference>